<dbReference type="InterPro" id="IPR025705">
    <property type="entry name" value="Beta_hexosaminidase_sua/sub"/>
</dbReference>
<protein>
    <recommendedName>
        <fullName evidence="11">Beta-hexosaminidase A</fullName>
        <ecNumber evidence="3">3.2.1.52</ecNumber>
    </recommendedName>
    <alternativeName>
        <fullName evidence="8">Beta-N-acetylhexosaminidase</fullName>
    </alternativeName>
    <alternativeName>
        <fullName evidence="9">N-acetyl-beta-glucosaminidase</fullName>
    </alternativeName>
</protein>
<dbReference type="PANTHER" id="PTHR22600:SF21">
    <property type="entry name" value="BETA-HEXOSAMINIDASE A"/>
    <property type="match status" value="1"/>
</dbReference>
<evidence type="ECO:0000256" key="9">
    <source>
        <dbReference type="ARBA" id="ARBA00033000"/>
    </source>
</evidence>
<evidence type="ECO:0000256" key="11">
    <source>
        <dbReference type="ARBA" id="ARBA00069988"/>
    </source>
</evidence>
<dbReference type="GO" id="GO:0005764">
    <property type="term" value="C:lysosome"/>
    <property type="evidence" value="ECO:0007669"/>
    <property type="project" value="TreeGrafter"/>
</dbReference>
<dbReference type="GO" id="GO:0004563">
    <property type="term" value="F:beta-N-acetylhexosaminidase activity"/>
    <property type="evidence" value="ECO:0007669"/>
    <property type="project" value="UniProtKB-EC"/>
</dbReference>
<dbReference type="WBParaSite" id="Pan_g22333.t1">
    <property type="protein sequence ID" value="Pan_g22333.t1"/>
    <property type="gene ID" value="Pan_g22333"/>
</dbReference>
<evidence type="ECO:0000256" key="7">
    <source>
        <dbReference type="ARBA" id="ARBA00023295"/>
    </source>
</evidence>
<evidence type="ECO:0000259" key="13">
    <source>
        <dbReference type="Pfam" id="PF00728"/>
    </source>
</evidence>
<dbReference type="GO" id="GO:0005975">
    <property type="term" value="P:carbohydrate metabolic process"/>
    <property type="evidence" value="ECO:0007669"/>
    <property type="project" value="InterPro"/>
</dbReference>
<evidence type="ECO:0000313" key="14">
    <source>
        <dbReference type="Proteomes" id="UP000492821"/>
    </source>
</evidence>
<sequence length="390" mass="44887">MWWLRPADIIDEPRFPWRGVMLDTARHFLTVGMIKQQLDLMAQNKFNVFHWHIVDHEAFPYTSTRFPELTKGAYTPKHVYTVEEIKGIVEFARLRGIRVVVEFDTPGHTASWRAGAPAGVIADCYTDATDSKIMPFAGLLDPTQNITLQFLKEFLEEAQGVFPDDYIHLGGEEVDEFLTPCWLNNKGFMERMRTLKFGNSTDKLQQAFFQTLIEIITHKKPEKRAVLWEEAFYSSAAPKNSIAQVWRGWQNQKTISETLEKVTAAGHQAILSSCWYLNYISYGPDWQYLYNCEPHNFNGTDEQKDLVIGGEAAFWGEYVDGASLTPLMWPRASAVAERLWSDPAATKNADDAWPRLHEHRCRLLLRGYAVQPPNTPDYCLDPWDPPYPQY</sequence>
<dbReference type="InterPro" id="IPR017853">
    <property type="entry name" value="GH"/>
</dbReference>
<dbReference type="PANTHER" id="PTHR22600">
    <property type="entry name" value="BETA-HEXOSAMINIDASE"/>
    <property type="match status" value="1"/>
</dbReference>
<dbReference type="GO" id="GO:0006689">
    <property type="term" value="P:ganglioside catabolic process"/>
    <property type="evidence" value="ECO:0007669"/>
    <property type="project" value="TreeGrafter"/>
</dbReference>
<reference evidence="15" key="2">
    <citation type="submission" date="2020-10" db="UniProtKB">
        <authorList>
            <consortium name="WormBaseParasite"/>
        </authorList>
    </citation>
    <scope>IDENTIFICATION</scope>
</reference>
<evidence type="ECO:0000256" key="2">
    <source>
        <dbReference type="ARBA" id="ARBA00006285"/>
    </source>
</evidence>
<dbReference type="InterPro" id="IPR015883">
    <property type="entry name" value="Glyco_hydro_20_cat"/>
</dbReference>
<dbReference type="Gene3D" id="3.20.20.80">
    <property type="entry name" value="Glycosidases"/>
    <property type="match status" value="1"/>
</dbReference>
<comment type="similarity">
    <text evidence="2">Belongs to the glycosyl hydrolase 20 family.</text>
</comment>
<dbReference type="EC" id="3.2.1.52" evidence="3"/>
<accession>A0A7E4VKU6</accession>
<evidence type="ECO:0000256" key="12">
    <source>
        <dbReference type="PIRSR" id="PIRSR625705-1"/>
    </source>
</evidence>
<dbReference type="PRINTS" id="PR00738">
    <property type="entry name" value="GLHYDRLASE20"/>
</dbReference>
<dbReference type="GO" id="GO:0016020">
    <property type="term" value="C:membrane"/>
    <property type="evidence" value="ECO:0007669"/>
    <property type="project" value="TreeGrafter"/>
</dbReference>
<keyword evidence="7" id="KW-0326">Glycosidase</keyword>
<dbReference type="AlphaFoldDB" id="A0A7E4VKU6"/>
<dbReference type="Pfam" id="PF00728">
    <property type="entry name" value="Glyco_hydro_20"/>
    <property type="match status" value="1"/>
</dbReference>
<evidence type="ECO:0000256" key="1">
    <source>
        <dbReference type="ARBA" id="ARBA00001231"/>
    </source>
</evidence>
<dbReference type="Proteomes" id="UP000492821">
    <property type="component" value="Unassembled WGS sequence"/>
</dbReference>
<evidence type="ECO:0000313" key="15">
    <source>
        <dbReference type="WBParaSite" id="Pan_g22333.t1"/>
    </source>
</evidence>
<reference evidence="14" key="1">
    <citation type="journal article" date="2013" name="Genetics">
        <title>The draft genome and transcriptome of Panagrellus redivivus are shaped by the harsh demands of a free-living lifestyle.</title>
        <authorList>
            <person name="Srinivasan J."/>
            <person name="Dillman A.R."/>
            <person name="Macchietto M.G."/>
            <person name="Heikkinen L."/>
            <person name="Lakso M."/>
            <person name="Fracchia K.M."/>
            <person name="Antoshechkin I."/>
            <person name="Mortazavi A."/>
            <person name="Wong G."/>
            <person name="Sternberg P.W."/>
        </authorList>
    </citation>
    <scope>NUCLEOTIDE SEQUENCE [LARGE SCALE GENOMIC DNA]</scope>
    <source>
        <strain evidence="14">MT8872</strain>
    </source>
</reference>
<evidence type="ECO:0000256" key="8">
    <source>
        <dbReference type="ARBA" id="ARBA00030512"/>
    </source>
</evidence>
<keyword evidence="14" id="KW-1185">Reference proteome</keyword>
<proteinExistence type="inferred from homology"/>
<evidence type="ECO:0000256" key="3">
    <source>
        <dbReference type="ARBA" id="ARBA00012663"/>
    </source>
</evidence>
<dbReference type="SUPFAM" id="SSF51445">
    <property type="entry name" value="(Trans)glycosidases"/>
    <property type="match status" value="1"/>
</dbReference>
<comment type="catalytic activity">
    <reaction evidence="1">
        <text>Hydrolysis of terminal non-reducing N-acetyl-D-hexosamine residues in N-acetyl-beta-D-hexosaminides.</text>
        <dbReference type="EC" id="3.2.1.52"/>
    </reaction>
</comment>
<feature type="active site" description="Proton donor" evidence="12">
    <location>
        <position position="173"/>
    </location>
</feature>
<organism evidence="14 15">
    <name type="scientific">Panagrellus redivivus</name>
    <name type="common">Microworm</name>
    <dbReference type="NCBI Taxonomy" id="6233"/>
    <lineage>
        <taxon>Eukaryota</taxon>
        <taxon>Metazoa</taxon>
        <taxon>Ecdysozoa</taxon>
        <taxon>Nematoda</taxon>
        <taxon>Chromadorea</taxon>
        <taxon>Rhabditida</taxon>
        <taxon>Tylenchina</taxon>
        <taxon>Panagrolaimomorpha</taxon>
        <taxon>Panagrolaimoidea</taxon>
        <taxon>Panagrolaimidae</taxon>
        <taxon>Panagrellus</taxon>
    </lineage>
</organism>
<evidence type="ECO:0000256" key="4">
    <source>
        <dbReference type="ARBA" id="ARBA00022729"/>
    </source>
</evidence>
<feature type="domain" description="Glycoside hydrolase family 20 catalytic" evidence="13">
    <location>
        <begin position="15"/>
        <end position="342"/>
    </location>
</feature>
<keyword evidence="5" id="KW-0378">Hydrolase</keyword>
<comment type="function">
    <text evidence="10">Responsible for the degradation of GM2 gangliosides, and a variety of other molecules containing terminal N-acetyl hexosamines. Degrades chitotriose.</text>
</comment>
<evidence type="ECO:0000256" key="5">
    <source>
        <dbReference type="ARBA" id="ARBA00022801"/>
    </source>
</evidence>
<keyword evidence="4" id="KW-0732">Signal</keyword>
<dbReference type="GO" id="GO:0030203">
    <property type="term" value="P:glycosaminoglycan metabolic process"/>
    <property type="evidence" value="ECO:0007669"/>
    <property type="project" value="TreeGrafter"/>
</dbReference>
<keyword evidence="6" id="KW-0325">Glycoprotein</keyword>
<dbReference type="FunFam" id="3.20.20.80:FF:000063">
    <property type="entry name" value="Beta-hexosaminidase"/>
    <property type="match status" value="1"/>
</dbReference>
<evidence type="ECO:0000256" key="6">
    <source>
        <dbReference type="ARBA" id="ARBA00023180"/>
    </source>
</evidence>
<evidence type="ECO:0000256" key="10">
    <source>
        <dbReference type="ARBA" id="ARBA00053719"/>
    </source>
</evidence>
<name>A0A7E4VKU6_PANRE</name>